<proteinExistence type="predicted"/>
<keyword evidence="2" id="KW-0547">Nucleotide-binding</keyword>
<dbReference type="PROSITE" id="PS00211">
    <property type="entry name" value="ABC_TRANSPORTER_1"/>
    <property type="match status" value="1"/>
</dbReference>
<dbReference type="PANTHER" id="PTHR42939:SF1">
    <property type="entry name" value="ABC TRANSPORTER ATP-BINDING PROTEIN ALBC-RELATED"/>
    <property type="match status" value="1"/>
</dbReference>
<feature type="domain" description="ABC transporter" evidence="4">
    <location>
        <begin position="4"/>
        <end position="216"/>
    </location>
</feature>
<gene>
    <name evidence="5" type="ORF">UR08_07965</name>
</gene>
<protein>
    <submittedName>
        <fullName evidence="5">Multidrug ABC transporter ATP-binding protein</fullName>
    </submittedName>
</protein>
<accession>A0A3D8TQF9</accession>
<name>A0A3D8TQF9_9LIST</name>
<keyword evidence="3 5" id="KW-0067">ATP-binding</keyword>
<dbReference type="InterPro" id="IPR017871">
    <property type="entry name" value="ABC_transporter-like_CS"/>
</dbReference>
<dbReference type="SUPFAM" id="SSF52540">
    <property type="entry name" value="P-loop containing nucleoside triphosphate hydrolases"/>
    <property type="match status" value="1"/>
</dbReference>
<sequence>MDYIKLFNVTKKIKGQTVLEGITLTLQKGSIYGLRGANGSGKTMLLRAILGLIRLNDGKVEVCGEPILAEKRFPVSTGLLLENPSLVFEFSAYKNLQLIAALKEEKVTDEELGALLIKVGLDPKDKRRVKRFSLGMKQKVGIAQALIGNPELLILDEPSNGLDEDSVENLKRLLLGARENGATLILTSHDRSFLEGVCDEVIEIKSGKLIDKQYEV</sequence>
<comment type="caution">
    <text evidence="5">The sequence shown here is derived from an EMBL/GenBank/DDBJ whole genome shotgun (WGS) entry which is preliminary data.</text>
</comment>
<evidence type="ECO:0000256" key="2">
    <source>
        <dbReference type="ARBA" id="ARBA00022741"/>
    </source>
</evidence>
<evidence type="ECO:0000313" key="6">
    <source>
        <dbReference type="Proteomes" id="UP000257055"/>
    </source>
</evidence>
<dbReference type="GO" id="GO:0016887">
    <property type="term" value="F:ATP hydrolysis activity"/>
    <property type="evidence" value="ECO:0007669"/>
    <property type="project" value="InterPro"/>
</dbReference>
<dbReference type="SMART" id="SM00382">
    <property type="entry name" value="AAA"/>
    <property type="match status" value="1"/>
</dbReference>
<dbReference type="Gene3D" id="3.40.50.300">
    <property type="entry name" value="P-loop containing nucleotide triphosphate hydrolases"/>
    <property type="match status" value="1"/>
</dbReference>
<evidence type="ECO:0000259" key="4">
    <source>
        <dbReference type="PROSITE" id="PS50893"/>
    </source>
</evidence>
<dbReference type="EMBL" id="LARY01000002">
    <property type="protein sequence ID" value="RDX00892.1"/>
    <property type="molecule type" value="Genomic_DNA"/>
</dbReference>
<dbReference type="AlphaFoldDB" id="A0A3D8TQF9"/>
<dbReference type="InterPro" id="IPR051782">
    <property type="entry name" value="ABC_Transporter_VariousFunc"/>
</dbReference>
<evidence type="ECO:0000256" key="1">
    <source>
        <dbReference type="ARBA" id="ARBA00022448"/>
    </source>
</evidence>
<dbReference type="PANTHER" id="PTHR42939">
    <property type="entry name" value="ABC TRANSPORTER ATP-BINDING PROTEIN ALBC-RELATED"/>
    <property type="match status" value="1"/>
</dbReference>
<dbReference type="Pfam" id="PF00005">
    <property type="entry name" value="ABC_tran"/>
    <property type="match status" value="1"/>
</dbReference>
<reference evidence="6" key="1">
    <citation type="submission" date="2015-04" db="EMBL/GenBank/DDBJ databases">
        <authorList>
            <person name="Schardt J."/>
            <person name="Mueller-Herbst S."/>
            <person name="Scherer S."/>
            <person name="Huptas C."/>
        </authorList>
    </citation>
    <scope>NUCLEOTIDE SEQUENCE [LARGE SCALE GENOMIC DNA]</scope>
    <source>
        <strain evidence="6">Kiel-L1</strain>
    </source>
</reference>
<dbReference type="InterPro" id="IPR027417">
    <property type="entry name" value="P-loop_NTPase"/>
</dbReference>
<evidence type="ECO:0000313" key="5">
    <source>
        <dbReference type="EMBL" id="RDX00892.1"/>
    </source>
</evidence>
<keyword evidence="1" id="KW-0813">Transport</keyword>
<dbReference type="RefSeq" id="WP_115753142.1">
    <property type="nucleotide sequence ID" value="NZ_LARY01000002.1"/>
</dbReference>
<keyword evidence="6" id="KW-1185">Reference proteome</keyword>
<dbReference type="InterPro" id="IPR003439">
    <property type="entry name" value="ABC_transporter-like_ATP-bd"/>
</dbReference>
<evidence type="ECO:0000256" key="3">
    <source>
        <dbReference type="ARBA" id="ARBA00022840"/>
    </source>
</evidence>
<organism evidence="5 6">
    <name type="scientific">Listeria kieliensis</name>
    <dbReference type="NCBI Taxonomy" id="1621700"/>
    <lineage>
        <taxon>Bacteria</taxon>
        <taxon>Bacillati</taxon>
        <taxon>Bacillota</taxon>
        <taxon>Bacilli</taxon>
        <taxon>Bacillales</taxon>
        <taxon>Listeriaceae</taxon>
        <taxon>Listeria</taxon>
    </lineage>
</organism>
<dbReference type="GO" id="GO:0005524">
    <property type="term" value="F:ATP binding"/>
    <property type="evidence" value="ECO:0007669"/>
    <property type="project" value="UniProtKB-KW"/>
</dbReference>
<dbReference type="PROSITE" id="PS50893">
    <property type="entry name" value="ABC_TRANSPORTER_2"/>
    <property type="match status" value="1"/>
</dbReference>
<dbReference type="InterPro" id="IPR003593">
    <property type="entry name" value="AAA+_ATPase"/>
</dbReference>
<dbReference type="Proteomes" id="UP000257055">
    <property type="component" value="Unassembled WGS sequence"/>
</dbReference>